<comment type="subcellular location">
    <subcellularLocation>
        <location evidence="1">Nucleus</location>
    </subcellularLocation>
</comment>
<dbReference type="SMART" id="SM00671">
    <property type="entry name" value="SEL1"/>
    <property type="match status" value="2"/>
</dbReference>
<dbReference type="SUPFAM" id="SSF53098">
    <property type="entry name" value="Ribonuclease H-like"/>
    <property type="match status" value="1"/>
</dbReference>
<dbReference type="InterPro" id="IPR036397">
    <property type="entry name" value="RNaseH_sf"/>
</dbReference>
<feature type="domain" description="Exonuclease" evidence="10">
    <location>
        <begin position="85"/>
        <end position="242"/>
    </location>
</feature>
<dbReference type="SUPFAM" id="SSF81901">
    <property type="entry name" value="HCP-like"/>
    <property type="match status" value="1"/>
</dbReference>
<dbReference type="OrthoDB" id="8191639at2759"/>
<evidence type="ECO:0000256" key="6">
    <source>
        <dbReference type="ARBA" id="ARBA00022801"/>
    </source>
</evidence>
<evidence type="ECO:0000256" key="8">
    <source>
        <dbReference type="ARBA" id="ARBA00023242"/>
    </source>
</evidence>
<gene>
    <name evidence="11" type="ORF">C2G38_2059016</name>
</gene>
<evidence type="ECO:0000256" key="9">
    <source>
        <dbReference type="ARBA" id="ARBA00025599"/>
    </source>
</evidence>
<dbReference type="SMART" id="SM00479">
    <property type="entry name" value="EXOIII"/>
    <property type="match status" value="1"/>
</dbReference>
<comment type="function">
    <text evidence="9">Exoribonuclease involved in ribosome biosynthesis. Involved in the processing of ITS1, the internal transcribed spacer localized between the 18S and 5.8S rRNAs.</text>
</comment>
<dbReference type="GO" id="GO:0006364">
    <property type="term" value="P:rRNA processing"/>
    <property type="evidence" value="ECO:0007669"/>
    <property type="project" value="UniProtKB-KW"/>
</dbReference>
<dbReference type="PANTHER" id="PTHR12801">
    <property type="entry name" value="RNA EXONUCLEASE REXO1 / RECO3 FAMILY MEMBER-RELATED"/>
    <property type="match status" value="1"/>
</dbReference>
<dbReference type="AlphaFoldDB" id="A0A397W1B7"/>
<protein>
    <recommendedName>
        <fullName evidence="3">RNA exonuclease 4</fullName>
    </recommendedName>
</protein>
<dbReference type="Pfam" id="PF08238">
    <property type="entry name" value="Sel1"/>
    <property type="match status" value="2"/>
</dbReference>
<evidence type="ECO:0000313" key="12">
    <source>
        <dbReference type="Proteomes" id="UP000266673"/>
    </source>
</evidence>
<dbReference type="Gene3D" id="3.30.420.10">
    <property type="entry name" value="Ribonuclease H-like superfamily/Ribonuclease H"/>
    <property type="match status" value="1"/>
</dbReference>
<evidence type="ECO:0000256" key="4">
    <source>
        <dbReference type="ARBA" id="ARBA00022552"/>
    </source>
</evidence>
<reference evidence="11 12" key="1">
    <citation type="submission" date="2018-06" db="EMBL/GenBank/DDBJ databases">
        <title>Comparative genomics reveals the genomic features of Rhizophagus irregularis, R. cerebriforme, R. diaphanum and Gigaspora rosea, and their symbiotic lifestyle signature.</title>
        <authorList>
            <person name="Morin E."/>
            <person name="San Clemente H."/>
            <person name="Chen E.C.H."/>
            <person name="De La Providencia I."/>
            <person name="Hainaut M."/>
            <person name="Kuo A."/>
            <person name="Kohler A."/>
            <person name="Murat C."/>
            <person name="Tang N."/>
            <person name="Roy S."/>
            <person name="Loubradou J."/>
            <person name="Henrissat B."/>
            <person name="Grigoriev I.V."/>
            <person name="Corradi N."/>
            <person name="Roux C."/>
            <person name="Martin F.M."/>
        </authorList>
    </citation>
    <scope>NUCLEOTIDE SEQUENCE [LARGE SCALE GENOMIC DNA]</scope>
    <source>
        <strain evidence="11 12">DAOM 194757</strain>
    </source>
</reference>
<evidence type="ECO:0000256" key="2">
    <source>
        <dbReference type="ARBA" id="ARBA00010489"/>
    </source>
</evidence>
<dbReference type="Gene3D" id="1.25.40.10">
    <property type="entry name" value="Tetratricopeptide repeat domain"/>
    <property type="match status" value="1"/>
</dbReference>
<comment type="similarity">
    <text evidence="2">Belongs to the REXO4 family.</text>
</comment>
<dbReference type="InterPro" id="IPR013520">
    <property type="entry name" value="Ribonucl_H"/>
</dbReference>
<dbReference type="InterPro" id="IPR011990">
    <property type="entry name" value="TPR-like_helical_dom_sf"/>
</dbReference>
<evidence type="ECO:0000256" key="1">
    <source>
        <dbReference type="ARBA" id="ARBA00004123"/>
    </source>
</evidence>
<evidence type="ECO:0000256" key="5">
    <source>
        <dbReference type="ARBA" id="ARBA00022722"/>
    </source>
</evidence>
<evidence type="ECO:0000256" key="3">
    <source>
        <dbReference type="ARBA" id="ARBA00016937"/>
    </source>
</evidence>
<dbReference type="CDD" id="cd06144">
    <property type="entry name" value="REX4_like"/>
    <property type="match status" value="1"/>
</dbReference>
<name>A0A397W1B7_9GLOM</name>
<evidence type="ECO:0000259" key="10">
    <source>
        <dbReference type="SMART" id="SM00479"/>
    </source>
</evidence>
<dbReference type="GO" id="GO:0008408">
    <property type="term" value="F:3'-5' exonuclease activity"/>
    <property type="evidence" value="ECO:0007669"/>
    <property type="project" value="InterPro"/>
</dbReference>
<proteinExistence type="inferred from homology"/>
<organism evidence="11 12">
    <name type="scientific">Gigaspora rosea</name>
    <dbReference type="NCBI Taxonomy" id="44941"/>
    <lineage>
        <taxon>Eukaryota</taxon>
        <taxon>Fungi</taxon>
        <taxon>Fungi incertae sedis</taxon>
        <taxon>Mucoromycota</taxon>
        <taxon>Glomeromycotina</taxon>
        <taxon>Glomeromycetes</taxon>
        <taxon>Diversisporales</taxon>
        <taxon>Gigasporaceae</taxon>
        <taxon>Gigaspora</taxon>
    </lineage>
</organism>
<dbReference type="PANTHER" id="PTHR12801:SF45">
    <property type="entry name" value="RNA EXONUCLEASE 4"/>
    <property type="match status" value="1"/>
</dbReference>
<keyword evidence="4" id="KW-0698">rRNA processing</keyword>
<dbReference type="Pfam" id="PF00929">
    <property type="entry name" value="RNase_T"/>
    <property type="match status" value="1"/>
</dbReference>
<dbReference type="InterPro" id="IPR006597">
    <property type="entry name" value="Sel1-like"/>
</dbReference>
<evidence type="ECO:0000256" key="7">
    <source>
        <dbReference type="ARBA" id="ARBA00022839"/>
    </source>
</evidence>
<dbReference type="InterPro" id="IPR037431">
    <property type="entry name" value="REX4_DEDDh_dom"/>
</dbReference>
<keyword evidence="8" id="KW-0539">Nucleus</keyword>
<dbReference type="InterPro" id="IPR012337">
    <property type="entry name" value="RNaseH-like_sf"/>
</dbReference>
<dbReference type="GO" id="GO:0003676">
    <property type="term" value="F:nucleic acid binding"/>
    <property type="evidence" value="ECO:0007669"/>
    <property type="project" value="InterPro"/>
</dbReference>
<keyword evidence="12" id="KW-1185">Reference proteome</keyword>
<dbReference type="STRING" id="44941.A0A397W1B7"/>
<dbReference type="Proteomes" id="UP000266673">
    <property type="component" value="Unassembled WGS sequence"/>
</dbReference>
<evidence type="ECO:0000313" key="11">
    <source>
        <dbReference type="EMBL" id="RIB28534.1"/>
    </source>
</evidence>
<dbReference type="GO" id="GO:0005634">
    <property type="term" value="C:nucleus"/>
    <property type="evidence" value="ECO:0007669"/>
    <property type="project" value="UniProtKB-SubCell"/>
</dbReference>
<dbReference type="EMBL" id="QKWP01000062">
    <property type="protein sequence ID" value="RIB28534.1"/>
    <property type="molecule type" value="Genomic_DNA"/>
</dbReference>
<keyword evidence="5" id="KW-0540">Nuclease</keyword>
<keyword evidence="7" id="KW-0269">Exonuclease</keyword>
<sequence>MNEVGNCYRNGIGVKKDEYKAFMFYQKSAKLRDAQGICNVGYCYLNGIGITRDLLKANDWYKIAFNNSNLIKALQNMTDDSSENGIVSIDCERVGVGPGNKEDALARVAIVDYHFKVILDKYVQVKDVTDYRTSISGITPKLLANSYRFEDVQHEVAELISDRIVIGHSLHHDLEILKLYHPRELKRDTSLLNINGSSKTPRLKELAKKELGITIQKGEHSSAVDALVCMMLYRKHESKEEKMIPDF</sequence>
<dbReference type="InterPro" id="IPR047021">
    <property type="entry name" value="REXO1/3/4-like"/>
</dbReference>
<accession>A0A397W1B7</accession>
<comment type="caution">
    <text evidence="11">The sequence shown here is derived from an EMBL/GenBank/DDBJ whole genome shotgun (WGS) entry which is preliminary data.</text>
</comment>
<keyword evidence="6" id="KW-0378">Hydrolase</keyword>